<dbReference type="AlphaFoldDB" id="A0A9X2KZR8"/>
<evidence type="ECO:0000256" key="4">
    <source>
        <dbReference type="ARBA" id="ARBA00023136"/>
    </source>
</evidence>
<dbReference type="GO" id="GO:0016020">
    <property type="term" value="C:membrane"/>
    <property type="evidence" value="ECO:0007669"/>
    <property type="project" value="UniProtKB-SubCell"/>
</dbReference>
<keyword evidence="4 5" id="KW-0472">Membrane</keyword>
<keyword evidence="2 5" id="KW-0812">Transmembrane</keyword>
<evidence type="ECO:0000313" key="6">
    <source>
        <dbReference type="EMBL" id="MCP9201358.1"/>
    </source>
</evidence>
<dbReference type="InterPro" id="IPR007269">
    <property type="entry name" value="ICMT_MeTrfase"/>
</dbReference>
<proteinExistence type="predicted"/>
<feature type="transmembrane region" description="Helical" evidence="5">
    <location>
        <begin position="52"/>
        <end position="85"/>
    </location>
</feature>
<protein>
    <submittedName>
        <fullName evidence="6">Isoprenylcysteine carboxylmethyltransferase family protein</fullName>
    </submittedName>
</protein>
<evidence type="ECO:0000256" key="5">
    <source>
        <dbReference type="SAM" id="Phobius"/>
    </source>
</evidence>
<comment type="caution">
    <text evidence="6">The sequence shown here is derived from an EMBL/GenBank/DDBJ whole genome shotgun (WGS) entry which is preliminary data.</text>
</comment>
<evidence type="ECO:0000256" key="1">
    <source>
        <dbReference type="ARBA" id="ARBA00004141"/>
    </source>
</evidence>
<gene>
    <name evidence="6" type="ORF">MKO06_15720</name>
</gene>
<dbReference type="RefSeq" id="WP_241552220.1">
    <property type="nucleotide sequence ID" value="NZ_JANCNS010000003.1"/>
</dbReference>
<dbReference type="PANTHER" id="PTHR43847:SF1">
    <property type="entry name" value="BLL3993 PROTEIN"/>
    <property type="match status" value="1"/>
</dbReference>
<dbReference type="Pfam" id="PF04140">
    <property type="entry name" value="ICMT"/>
    <property type="match status" value="1"/>
</dbReference>
<keyword evidence="3 5" id="KW-1133">Transmembrane helix</keyword>
<organism evidence="6 7">
    <name type="scientific">Christiangramia oceanisediminis</name>
    <dbReference type="NCBI Taxonomy" id="2920386"/>
    <lineage>
        <taxon>Bacteria</taxon>
        <taxon>Pseudomonadati</taxon>
        <taxon>Bacteroidota</taxon>
        <taxon>Flavobacteriia</taxon>
        <taxon>Flavobacteriales</taxon>
        <taxon>Flavobacteriaceae</taxon>
        <taxon>Christiangramia</taxon>
    </lineage>
</organism>
<dbReference type="EMBL" id="JANCNS010000003">
    <property type="protein sequence ID" value="MCP9201358.1"/>
    <property type="molecule type" value="Genomic_DNA"/>
</dbReference>
<reference evidence="6" key="1">
    <citation type="submission" date="2022-07" db="EMBL/GenBank/DDBJ databases">
        <title>Gramela sediminis sp. nov., isolated from deep-sea sediment of the Indian Ocean.</title>
        <authorList>
            <person name="Shi H."/>
        </authorList>
    </citation>
    <scope>NUCLEOTIDE SEQUENCE</scope>
    <source>
        <strain evidence="6">GC03-9</strain>
    </source>
</reference>
<keyword evidence="7" id="KW-1185">Reference proteome</keyword>
<dbReference type="PANTHER" id="PTHR43847">
    <property type="entry name" value="BLL3993 PROTEIN"/>
    <property type="match status" value="1"/>
</dbReference>
<evidence type="ECO:0000256" key="2">
    <source>
        <dbReference type="ARBA" id="ARBA00022692"/>
    </source>
</evidence>
<dbReference type="InterPro" id="IPR052527">
    <property type="entry name" value="Metal_cation-efflux_comp"/>
</dbReference>
<dbReference type="Gene3D" id="1.20.120.1630">
    <property type="match status" value="1"/>
</dbReference>
<name>A0A9X2KZR8_9FLAO</name>
<dbReference type="Proteomes" id="UP001155280">
    <property type="component" value="Unassembled WGS sequence"/>
</dbReference>
<comment type="subcellular location">
    <subcellularLocation>
        <location evidence="1">Membrane</location>
        <topology evidence="1">Multi-pass membrane protein</topology>
    </subcellularLocation>
</comment>
<evidence type="ECO:0000256" key="3">
    <source>
        <dbReference type="ARBA" id="ARBA00022989"/>
    </source>
</evidence>
<evidence type="ECO:0000313" key="7">
    <source>
        <dbReference type="Proteomes" id="UP001155280"/>
    </source>
</evidence>
<dbReference type="GO" id="GO:0004671">
    <property type="term" value="F:protein C-terminal S-isoprenylcysteine carboxyl O-methyltransferase activity"/>
    <property type="evidence" value="ECO:0007669"/>
    <property type="project" value="InterPro"/>
</dbReference>
<accession>A0A9X2KZR8</accession>
<sequence length="116" mass="13272">MKDAALVFAIMGVVITLVAMLQLNRNLSPFPTPRQGARFVKTGLFKYVRHPIYGGILLGLSAYSIYSVSGFRVLICISLYALFYIKTEYEEKRLEEKFEEYPAYRSGTGRFFPKIN</sequence>